<organism evidence="7 8">
    <name type="scientific">Paramecium pentaurelia</name>
    <dbReference type="NCBI Taxonomy" id="43138"/>
    <lineage>
        <taxon>Eukaryota</taxon>
        <taxon>Sar</taxon>
        <taxon>Alveolata</taxon>
        <taxon>Ciliophora</taxon>
        <taxon>Intramacronucleata</taxon>
        <taxon>Oligohymenophorea</taxon>
        <taxon>Peniculida</taxon>
        <taxon>Parameciidae</taxon>
        <taxon>Paramecium</taxon>
    </lineage>
</organism>
<reference evidence="7" key="1">
    <citation type="submission" date="2021-01" db="EMBL/GenBank/DDBJ databases">
        <authorList>
            <consortium name="Genoscope - CEA"/>
            <person name="William W."/>
        </authorList>
    </citation>
    <scope>NUCLEOTIDE SEQUENCE</scope>
</reference>
<evidence type="ECO:0000256" key="3">
    <source>
        <dbReference type="PROSITE-ProRule" id="PRU00024"/>
    </source>
</evidence>
<dbReference type="InterPro" id="IPR000315">
    <property type="entry name" value="Znf_B-box"/>
</dbReference>
<dbReference type="InterPro" id="IPR049808">
    <property type="entry name" value="CONSTANS-like_Bbox1"/>
</dbReference>
<proteinExistence type="predicted"/>
<evidence type="ECO:0000313" key="7">
    <source>
        <dbReference type="EMBL" id="CAD8167464.1"/>
    </source>
</evidence>
<feature type="coiled-coil region" evidence="4">
    <location>
        <begin position="77"/>
        <end position="248"/>
    </location>
</feature>
<feature type="compositionally biased region" description="Acidic residues" evidence="5">
    <location>
        <begin position="284"/>
        <end position="293"/>
    </location>
</feature>
<evidence type="ECO:0000259" key="6">
    <source>
        <dbReference type="PROSITE" id="PS50119"/>
    </source>
</evidence>
<evidence type="ECO:0000256" key="4">
    <source>
        <dbReference type="SAM" id="Coils"/>
    </source>
</evidence>
<evidence type="ECO:0000256" key="5">
    <source>
        <dbReference type="SAM" id="MobiDB-lite"/>
    </source>
</evidence>
<feature type="domain" description="B box-type" evidence="6">
    <location>
        <begin position="3"/>
        <end position="43"/>
    </location>
</feature>
<dbReference type="Proteomes" id="UP000689195">
    <property type="component" value="Unassembled WGS sequence"/>
</dbReference>
<keyword evidence="8" id="KW-1185">Reference proteome</keyword>
<dbReference type="GO" id="GO:0008270">
    <property type="term" value="F:zinc ion binding"/>
    <property type="evidence" value="ECO:0007669"/>
    <property type="project" value="UniProtKB-KW"/>
</dbReference>
<keyword evidence="4" id="KW-0175">Coiled coil</keyword>
<dbReference type="AlphaFoldDB" id="A0A8S1USK9"/>
<sequence length="293" mass="35010">MKKLFKYCDQCSLKPGTVFCQNCQARFCYDCDGEVHNQNQNHKTEICSLTQMRQINQYSQIQTIDSQILYQTKQNYVVIGQQELQQQQEELTKIELEIKQFEQVLNLQENKWIKQFEILEKEYSEKIAKFEQKVQKSESTITEIKQQSKQEDQINEMMKQLKEQLEGQKNQLLQKVDQQKQQLNDKEQLLQNLIKQEKDLSAEINKKEVLIGKFKEFIQQQQKEKELILNENEKIKKQLTEIKQLFKEKLPQLGLDENFFNFDEEVSDAQEEEQEPQIQQNVEDSTEEDEGIQ</sequence>
<comment type="caution">
    <text evidence="7">The sequence shown here is derived from an EMBL/GenBank/DDBJ whole genome shotgun (WGS) entry which is preliminary data.</text>
</comment>
<dbReference type="Pfam" id="PF00643">
    <property type="entry name" value="zf-B_box"/>
    <property type="match status" value="1"/>
</dbReference>
<dbReference type="OrthoDB" id="10460841at2759"/>
<keyword evidence="2" id="KW-0862">Zinc</keyword>
<dbReference type="PROSITE" id="PS50119">
    <property type="entry name" value="ZF_BBOX"/>
    <property type="match status" value="1"/>
</dbReference>
<evidence type="ECO:0000256" key="1">
    <source>
        <dbReference type="ARBA" id="ARBA00022723"/>
    </source>
</evidence>
<name>A0A8S1USK9_9CILI</name>
<evidence type="ECO:0000256" key="2">
    <source>
        <dbReference type="ARBA" id="ARBA00022833"/>
    </source>
</evidence>
<feature type="compositionally biased region" description="Acidic residues" evidence="5">
    <location>
        <begin position="262"/>
        <end position="275"/>
    </location>
</feature>
<accession>A0A8S1USK9</accession>
<gene>
    <name evidence="7" type="ORF">PPENT_87.1.T0470132</name>
</gene>
<keyword evidence="1" id="KW-0479">Metal-binding</keyword>
<protein>
    <recommendedName>
        <fullName evidence="6">B box-type domain-containing protein</fullName>
    </recommendedName>
</protein>
<feature type="region of interest" description="Disordered" evidence="5">
    <location>
        <begin position="261"/>
        <end position="293"/>
    </location>
</feature>
<evidence type="ECO:0000313" key="8">
    <source>
        <dbReference type="Proteomes" id="UP000689195"/>
    </source>
</evidence>
<keyword evidence="3" id="KW-0863">Zinc-finger</keyword>
<dbReference type="EMBL" id="CAJJDO010000047">
    <property type="protein sequence ID" value="CAD8167464.1"/>
    <property type="molecule type" value="Genomic_DNA"/>
</dbReference>
<dbReference type="CDD" id="cd19821">
    <property type="entry name" value="Bbox1_BBX-like"/>
    <property type="match status" value="1"/>
</dbReference>